<feature type="compositionally biased region" description="Acidic residues" evidence="1">
    <location>
        <begin position="189"/>
        <end position="204"/>
    </location>
</feature>
<feature type="compositionally biased region" description="Pro residues" evidence="1">
    <location>
        <begin position="882"/>
        <end position="891"/>
    </location>
</feature>
<dbReference type="InterPro" id="IPR038902">
    <property type="entry name" value="INTS1"/>
</dbReference>
<accession>A0A835Z0U3</accession>
<sequence>MPADPLQSLLAKGRELVPSQLTKVLCKTLDDLASRSAATPDYAPDPAIGSALLEAAERCPAAFRADAVLKKLMAVLDGSPKLRNGSHGLPADSPLLLQDPRVLASTLLLAALRAVKEWPVSLIRCYMADSLGNRAWVEHPGCEPLVANIKTAWDPSVAPASDTTTRSAAHAVVRQPSPTTERSFTDASAVDEDSSSGEELEVEDGNGVVVASGTVAPLPGHRRSADGVSAHIPLAQGGSEASLNLHQDGIYDGQGPALADRFVGNRSAAQMHVLQHLVSRLRALGRDTGPLAHLGVPDGPGAAAAAANVAGPAILTLRDMATLPAARTLGALNLAEWLDSAARSTAAVQLLEALANTVLPGDGGSGGGSGGADAAAVESDLVAADAIMALRPRPNLRPRFLECVQRLVRRRPALARRLLARALDAPSAASAAESVAALRRTVSMDVVAGAGAGAGGGGGGGADVPLLQPDFAELLQAVVAAVGGGAAAADLAAALCASAAENAAASGSGYGAADGSSMHIRLLRLLRSLGRGLSASDGAALVSGLLAEAPGAASRGGRQLEGPELDQYVWSVVLLMRTALIYCIGAMQAQRHQATPAPRSAPFAKGKGSRALPPPPLHAAPLPQSTVAPHLSGAAAAEADWRMRCDVLRALRDAHAAAAQWCVDDGASEMQALLPQLPARASPLRGMLGLPAAAPRPLLRLRGAPPGPAATLSPDEIAGAEEAVAAYEVLERKLAELAADGAELTAGAAACTANGVVCDTWVGSVLGAAGRAPPHAAAAAVIAVVEEGVLRSARTQVAAEAAEAACAAAAAAASGSGGSAASANGGGAVRAAAAFRAVDVLRVEDKELVRALFELTECRFQRPPRPLPPPPPVPSFHESLGAPPPPPPPPPEPERMRLAYADLFWRACLCSLVLAATNPSTVGRWAWDHVPTLRCLMQMVVCSQYEFPPPGAMAAVADDAADAAAPAAPRPRLPPGHGRQAMLEADARSLRAEQAAIDEACGGGAARRRAEKEAAAAVAAAAATARRSSRQARPRTSYSISSLLNGGQGGGGGRRDGSGGGGGASDPGQAKPGVFYADFVALDLSGPARSPPPEVLKQVGLLDAELGLGARLRRCKDPDFITAVAAGSDPQRVTRDSAESSAEWLVSALAAEPEVILRRLPLDVAAQLALMAHLAAPAGAAAAAPDAAGGGGSSDWQAALRRTLAPHLLGRVARAAWGTDPAAAARALELLATDLGHSDGRRRAAARSTLRAVLSRRHGGAADGAGTLAMDVDAVEEEEQGPQAPAAVKAAAVAGGEAAAAEAEECEWLLACEALPCWGDAAAAVNRALRVALAVETSVRPMRWYLVALQRFLGDRAGPQAGGAGEAAVFCRTLCDLVCTRPMVAAATLRSDAEVAALARRHVTHTLRTLLSVDSGAAAAAAPAWRRAPRALVPPSETAAAAGARPFPVPLPLLDAAVALLALAPADGGGGGSRSDADTAAAAADVAALERALFGGGTDGGSGAVVHAVLESDAQIAAIGAAAWVDLARAPWPHAGELSAETMPLALLPRLLSASGVSAACVAAALRRLDAAAARDAAAGAAVYREVSSVLVHVASHLCAVALDCDDTAVVRRVAWSIAARYMHPLADWARHAHSRSIVARTNNPAPLLCLVRAQMLSAQATASWGLARPPGTRRHIAKKLLVSLRTHHRRAEAVTPGAFTMTGAFVTWLTEETGVAAAADAAVAPAQPEPSGLALVSLHPPAVETEEGEVQMDVAEPGDVRALAAALTRQQQQPPLARSASPGALASGALYDLCQRDAAVAEAWLPEKLRLLMAAALNGSSDSSSGGGGDHELAACVLLREALRLVDAWVASASEDGAAGGGDGNSCCSSCCADGGGNGAVGSSEAAARAALRTRCIAQLLPTVETAERAASAMRSLTGGRPAWSVGGYAVPPLLVPAALGMREGGGAIGPLQRLLLESLADRWEDESVYALALCDSVDGTQQQQQLQSHYSPPAAPLRLTLVQRRHLTLSLARAAPVEVALHQFRQLLAPAPPSALAAPCLPLLGLWSLLRRIRGALPPAAAARAHGESPFRPPLAAAEVRALLQLALADGGGACACACARGDGGGVCLACGGAARLLRPGWEEWCELLLAACARPEPQGAAEGSAAAAAAAGGAARCAVEMVAALLLNRACVLGNGDAGGRSEGADGSGADSAAAADAMEVDDEAAAASAAATEEAGAVPRSELPAARGPSDREAAARLLFRLYLAHPRTVSTTAAAAIASPQLQSSTDGVPCVPDKLQHVIDAEYVAHQRRQSCAVCAQERQRRRQQQQQPAAQAPPLQSTLGEQVLAAARELGRFTARHEGTDQASALKSHHDFMRSAAREHPLLVVAQAGALAALLKEDATWLGAAAERQSQEPATRQGPAAASWRVVRRQPPALPPALFSLPAATALVCEGGAAAAAAAAEGGGDAGAAAARRLLCASVRQWGCAYTAPLWEAVLAALAEAGPRALGGAVGEAAGVRLVWERYLELLAQQLESGGAAELAPMAQRLAEVLYSSGAAAAVPPLSAGGWGTAADVLRAYGIDMNAAPPVLLSLQQQQPPLAPS</sequence>
<feature type="region of interest" description="Disordered" evidence="1">
    <location>
        <begin position="861"/>
        <end position="894"/>
    </location>
</feature>
<feature type="compositionally biased region" description="Polar residues" evidence="1">
    <location>
        <begin position="176"/>
        <end position="186"/>
    </location>
</feature>
<feature type="region of interest" description="Disordered" evidence="1">
    <location>
        <begin position="2207"/>
        <end position="2233"/>
    </location>
</feature>
<evidence type="ECO:0000313" key="3">
    <source>
        <dbReference type="Proteomes" id="UP000664859"/>
    </source>
</evidence>
<feature type="compositionally biased region" description="Polar residues" evidence="1">
    <location>
        <begin position="1036"/>
        <end position="1045"/>
    </location>
</feature>
<dbReference type="Proteomes" id="UP000664859">
    <property type="component" value="Unassembled WGS sequence"/>
</dbReference>
<dbReference type="GO" id="GO:0034474">
    <property type="term" value="P:U2 snRNA 3'-end processing"/>
    <property type="evidence" value="ECO:0007669"/>
    <property type="project" value="InterPro"/>
</dbReference>
<dbReference type="GO" id="GO:0032039">
    <property type="term" value="C:integrator complex"/>
    <property type="evidence" value="ECO:0007669"/>
    <property type="project" value="InterPro"/>
</dbReference>
<reference evidence="2" key="1">
    <citation type="submission" date="2021-02" db="EMBL/GenBank/DDBJ databases">
        <title>First Annotated Genome of the Yellow-green Alga Tribonema minus.</title>
        <authorList>
            <person name="Mahan K.M."/>
        </authorList>
    </citation>
    <scope>NUCLEOTIDE SEQUENCE</scope>
    <source>
        <strain evidence="2">UTEX B ZZ1240</strain>
    </source>
</reference>
<evidence type="ECO:0008006" key="4">
    <source>
        <dbReference type="Google" id="ProtNLM"/>
    </source>
</evidence>
<evidence type="ECO:0000256" key="1">
    <source>
        <dbReference type="SAM" id="MobiDB-lite"/>
    </source>
</evidence>
<feature type="compositionally biased region" description="Gly residues" evidence="1">
    <location>
        <begin position="1046"/>
        <end position="1065"/>
    </location>
</feature>
<dbReference type="PANTHER" id="PTHR21224">
    <property type="entry name" value="INTEGRATOR COMPLEX SUBUNIT 1"/>
    <property type="match status" value="1"/>
</dbReference>
<dbReference type="EMBL" id="JAFCMP010000168">
    <property type="protein sequence ID" value="KAG5184333.1"/>
    <property type="molecule type" value="Genomic_DNA"/>
</dbReference>
<proteinExistence type="predicted"/>
<gene>
    <name evidence="2" type="ORF">JKP88DRAFT_244711</name>
</gene>
<name>A0A835Z0U3_9STRA</name>
<feature type="compositionally biased region" description="Low complexity" evidence="1">
    <location>
        <begin position="2191"/>
        <end position="2201"/>
    </location>
</feature>
<feature type="compositionally biased region" description="Low complexity" evidence="1">
    <location>
        <begin position="2209"/>
        <end position="2221"/>
    </location>
</feature>
<organism evidence="2 3">
    <name type="scientific">Tribonema minus</name>
    <dbReference type="NCBI Taxonomy" id="303371"/>
    <lineage>
        <taxon>Eukaryota</taxon>
        <taxon>Sar</taxon>
        <taxon>Stramenopiles</taxon>
        <taxon>Ochrophyta</taxon>
        <taxon>PX clade</taxon>
        <taxon>Xanthophyceae</taxon>
        <taxon>Tribonematales</taxon>
        <taxon>Tribonemataceae</taxon>
        <taxon>Tribonema</taxon>
    </lineage>
</organism>
<feature type="region of interest" description="Disordered" evidence="1">
    <location>
        <begin position="157"/>
        <end position="204"/>
    </location>
</feature>
<dbReference type="PANTHER" id="PTHR21224:SF1">
    <property type="entry name" value="INTEGRATOR COMPLEX SUBUNIT 1"/>
    <property type="match status" value="1"/>
</dbReference>
<protein>
    <recommendedName>
        <fullName evidence="4">DUF3677 domain-containing protein</fullName>
    </recommendedName>
</protein>
<comment type="caution">
    <text evidence="2">The sequence shown here is derived from an EMBL/GenBank/DDBJ whole genome shotgun (WGS) entry which is preliminary data.</text>
</comment>
<evidence type="ECO:0000313" key="2">
    <source>
        <dbReference type="EMBL" id="KAG5184333.1"/>
    </source>
</evidence>
<dbReference type="OrthoDB" id="207435at2759"/>
<feature type="compositionally biased region" description="Pro residues" evidence="1">
    <location>
        <begin position="863"/>
        <end position="874"/>
    </location>
</feature>
<feature type="region of interest" description="Disordered" evidence="1">
    <location>
        <begin position="1023"/>
        <end position="1068"/>
    </location>
</feature>
<feature type="region of interest" description="Disordered" evidence="1">
    <location>
        <begin position="2183"/>
        <end position="2202"/>
    </location>
</feature>
<keyword evidence="3" id="KW-1185">Reference proteome</keyword>
<feature type="region of interest" description="Disordered" evidence="1">
    <location>
        <begin position="594"/>
        <end position="618"/>
    </location>
</feature>